<dbReference type="EnsemblMetazoa" id="CLYHEMT004053.1">
    <property type="protein sequence ID" value="CLYHEMP004053.1"/>
    <property type="gene ID" value="CLYHEMG004053"/>
</dbReference>
<evidence type="ECO:0000256" key="3">
    <source>
        <dbReference type="ARBA" id="ARBA00022771"/>
    </source>
</evidence>
<reference evidence="8" key="1">
    <citation type="submission" date="2021-01" db="UniProtKB">
        <authorList>
            <consortium name="EnsemblMetazoa"/>
        </authorList>
    </citation>
    <scope>IDENTIFICATION</scope>
</reference>
<evidence type="ECO:0000256" key="2">
    <source>
        <dbReference type="ARBA" id="ARBA00022723"/>
    </source>
</evidence>
<keyword evidence="9" id="KW-1185">Reference proteome</keyword>
<dbReference type="GO" id="GO:0008270">
    <property type="term" value="F:zinc ion binding"/>
    <property type="evidence" value="ECO:0007669"/>
    <property type="project" value="UniProtKB-KW"/>
</dbReference>
<feature type="compositionally biased region" description="Acidic residues" evidence="6">
    <location>
        <begin position="518"/>
        <end position="537"/>
    </location>
</feature>
<dbReference type="AlphaFoldDB" id="A0A7M5UT27"/>
<dbReference type="InterPro" id="IPR006568">
    <property type="entry name" value="PSP_pro-rich"/>
</dbReference>
<dbReference type="InterPro" id="IPR052115">
    <property type="entry name" value="NEXT_complex_subunit_ZCCHC8"/>
</dbReference>
<sequence>MTETNCDEDYLFANFDTTTKEEAMEDGGGGGGGNETATETEEEYVPAPITSKPKKSKKSKRTGGDLDEAQVNAQNKYINELEQQNLKLKSIIKRMLGPQVFSMVNDLQGDEEIDLVKKLENDIQSKPFAVVMFLNNDISTAHRKEINNIMREVSEKDAKQDVLMAHKLQPQNSAIPLKAFTTNLKGKRCNPGKNQDEEPYIVCSCQYFKSFYLDRLGVPLLEDNPNQTDVLDVPAYPQIFSKALPIVEEALNVRVKHMKQCFNCGGEHHLNECTEPRDHNRIRENRNKFASKGPPKINFNMDTDELDPRFKPFKPGVISVGLEEALGISLKEQLPPYIYKMRELGYPPAWVRPVDDDGLKVYGADGNVIENADYEEGEIKPINIPDIVEYPGFNVPPPQGVADEYEAMGAPKFNKTNADYDARRKRAQILGYFENEHGEPLAKKLKFDDSVSMEIDENTVDLVDGKPPLPLIDVTARPPSPEHDTEESNKESTAESQDEEVFADGEGGEETSGKDTATEQETEDESAVTEKEDESTDADSNGKTTRLSSSTKDIDDTTYRHWFSQAFTSSKGLTYTMYTPPPQCLQNVKMSDLPKNPVIEIDREPWKTSNVSWYFPLYGDLAAPTGTFDNIRTLLKDTNLKRKKRKPLK</sequence>
<feature type="compositionally biased region" description="Acidic residues" evidence="6">
    <location>
        <begin position="496"/>
        <end position="509"/>
    </location>
</feature>
<dbReference type="PANTHER" id="PTHR13316:SF0">
    <property type="entry name" value="ZINC FINGER CCHC DOMAIN-CONTAINING PROTEIN 8"/>
    <property type="match status" value="1"/>
</dbReference>
<keyword evidence="4" id="KW-0862">Zinc</keyword>
<feature type="compositionally biased region" description="Acidic residues" evidence="6">
    <location>
        <begin position="1"/>
        <end position="10"/>
    </location>
</feature>
<evidence type="ECO:0000256" key="5">
    <source>
        <dbReference type="ARBA" id="ARBA00023242"/>
    </source>
</evidence>
<feature type="region of interest" description="Disordered" evidence="6">
    <location>
        <begin position="458"/>
        <end position="551"/>
    </location>
</feature>
<feature type="region of interest" description="Disordered" evidence="6">
    <location>
        <begin position="1"/>
        <end position="66"/>
    </location>
</feature>
<dbReference type="SMART" id="SM00581">
    <property type="entry name" value="PSP"/>
    <property type="match status" value="1"/>
</dbReference>
<evidence type="ECO:0000313" key="9">
    <source>
        <dbReference type="Proteomes" id="UP000594262"/>
    </source>
</evidence>
<keyword evidence="3" id="KW-0863">Zinc-finger</keyword>
<dbReference type="PANTHER" id="PTHR13316">
    <property type="entry name" value="ZINC FINGER, CCHC DOMAIN CONTAINING 8"/>
    <property type="match status" value="1"/>
</dbReference>
<proteinExistence type="predicted"/>
<evidence type="ECO:0000256" key="4">
    <source>
        <dbReference type="ARBA" id="ARBA00022833"/>
    </source>
</evidence>
<evidence type="ECO:0000259" key="7">
    <source>
        <dbReference type="SMART" id="SM00581"/>
    </source>
</evidence>
<name>A0A7M5UT27_9CNID</name>
<dbReference type="GO" id="GO:0003723">
    <property type="term" value="F:RNA binding"/>
    <property type="evidence" value="ECO:0007669"/>
    <property type="project" value="TreeGrafter"/>
</dbReference>
<accession>A0A7M5UT27</accession>
<evidence type="ECO:0000256" key="6">
    <source>
        <dbReference type="SAM" id="MobiDB-lite"/>
    </source>
</evidence>
<comment type="subcellular location">
    <subcellularLocation>
        <location evidence="1">Nucleus</location>
    </subcellularLocation>
</comment>
<dbReference type="RefSeq" id="XP_066923116.1">
    <property type="nucleotide sequence ID" value="XM_067067015.1"/>
</dbReference>
<feature type="compositionally biased region" description="Polar residues" evidence="6">
    <location>
        <begin position="538"/>
        <end position="551"/>
    </location>
</feature>
<organism evidence="8 9">
    <name type="scientific">Clytia hemisphaerica</name>
    <dbReference type="NCBI Taxonomy" id="252671"/>
    <lineage>
        <taxon>Eukaryota</taxon>
        <taxon>Metazoa</taxon>
        <taxon>Cnidaria</taxon>
        <taxon>Hydrozoa</taxon>
        <taxon>Hydroidolina</taxon>
        <taxon>Leptothecata</taxon>
        <taxon>Obeliida</taxon>
        <taxon>Clytiidae</taxon>
        <taxon>Clytia</taxon>
    </lineage>
</organism>
<protein>
    <recommendedName>
        <fullName evidence="7">PSP proline-rich domain-containing protein</fullName>
    </recommendedName>
</protein>
<feature type="domain" description="PSP proline-rich" evidence="7">
    <location>
        <begin position="310"/>
        <end position="361"/>
    </location>
</feature>
<keyword evidence="2" id="KW-0479">Metal-binding</keyword>
<dbReference type="GO" id="GO:0071013">
    <property type="term" value="C:catalytic step 2 spliceosome"/>
    <property type="evidence" value="ECO:0007669"/>
    <property type="project" value="TreeGrafter"/>
</dbReference>
<dbReference type="Pfam" id="PF04046">
    <property type="entry name" value="PSP"/>
    <property type="match status" value="1"/>
</dbReference>
<evidence type="ECO:0000313" key="8">
    <source>
        <dbReference type="EnsemblMetazoa" id="CLYHEMP004053.1"/>
    </source>
</evidence>
<feature type="compositionally biased region" description="Basic residues" evidence="6">
    <location>
        <begin position="52"/>
        <end position="61"/>
    </location>
</feature>
<keyword evidence="5" id="KW-0539">Nucleus</keyword>
<dbReference type="OrthoDB" id="8026949at2759"/>
<feature type="compositionally biased region" description="Basic and acidic residues" evidence="6">
    <location>
        <begin position="480"/>
        <end position="493"/>
    </location>
</feature>
<evidence type="ECO:0000256" key="1">
    <source>
        <dbReference type="ARBA" id="ARBA00004123"/>
    </source>
</evidence>
<dbReference type="Proteomes" id="UP000594262">
    <property type="component" value="Unplaced"/>
</dbReference>
<dbReference type="GeneID" id="136810455"/>